<dbReference type="Proteomes" id="UP000249794">
    <property type="component" value="Unassembled WGS sequence"/>
</dbReference>
<reference evidence="2" key="1">
    <citation type="submission" date="2018-04" db="EMBL/GenBank/DDBJ databases">
        <authorList>
            <person name="Cornet L."/>
        </authorList>
    </citation>
    <scope>NUCLEOTIDE SEQUENCE [LARGE SCALE GENOMIC DNA]</scope>
</reference>
<organism evidence="1 2">
    <name type="scientific">Phormidesmis priestleyi</name>
    <dbReference type="NCBI Taxonomy" id="268141"/>
    <lineage>
        <taxon>Bacteria</taxon>
        <taxon>Bacillati</taxon>
        <taxon>Cyanobacteriota</taxon>
        <taxon>Cyanophyceae</taxon>
        <taxon>Leptolyngbyales</taxon>
        <taxon>Leptolyngbyaceae</taxon>
        <taxon>Phormidesmis</taxon>
    </lineage>
</organism>
<reference evidence="1 2" key="2">
    <citation type="submission" date="2018-06" db="EMBL/GenBank/DDBJ databases">
        <title>Metagenomic assembly of (sub)arctic Cyanobacteria and their associated microbiome from non-axenic cultures.</title>
        <authorList>
            <person name="Baurain D."/>
        </authorList>
    </citation>
    <scope>NUCLEOTIDE SEQUENCE [LARGE SCALE GENOMIC DNA]</scope>
    <source>
        <strain evidence="1">ULC027bin1</strain>
    </source>
</reference>
<protein>
    <submittedName>
        <fullName evidence="1">Uncharacterized protein</fullName>
    </submittedName>
</protein>
<evidence type="ECO:0000313" key="2">
    <source>
        <dbReference type="Proteomes" id="UP000249794"/>
    </source>
</evidence>
<proteinExistence type="predicted"/>
<sequence length="89" mass="9978">MAELADEDKQLAFDLHYAACLHAVEDFTDALQTLYGAIYILTSGDEGETDKFYAKAYQGLLDFLAQDAEDLTVTDEFKKQYEDSINAPN</sequence>
<name>A0A2W4XM81_9CYAN</name>
<evidence type="ECO:0000313" key="1">
    <source>
        <dbReference type="EMBL" id="PZO58064.1"/>
    </source>
</evidence>
<dbReference type="AlphaFoldDB" id="A0A2W4XM81"/>
<gene>
    <name evidence="1" type="ORF">DCF15_05880</name>
</gene>
<dbReference type="EMBL" id="QBMP01000039">
    <property type="protein sequence ID" value="PZO58064.1"/>
    <property type="molecule type" value="Genomic_DNA"/>
</dbReference>
<accession>A0A2W4XM81</accession>
<comment type="caution">
    <text evidence="1">The sequence shown here is derived from an EMBL/GenBank/DDBJ whole genome shotgun (WGS) entry which is preliminary data.</text>
</comment>